<evidence type="ECO:0000256" key="10">
    <source>
        <dbReference type="ARBA" id="ARBA00022777"/>
    </source>
</evidence>
<accession>A0A0B6X067</accession>
<dbReference type="STRING" id="454194.PYK22_02406"/>
<keyword evidence="6" id="KW-1003">Cell membrane</keyword>
<evidence type="ECO:0000256" key="19">
    <source>
        <dbReference type="ARBA" id="ARBA00040454"/>
    </source>
</evidence>
<comment type="catalytic activity">
    <reaction evidence="1">
        <text>ATP + protein L-histidine = ADP + protein N-phospho-L-histidine.</text>
        <dbReference type="EC" id="2.7.13.3"/>
    </reaction>
</comment>
<comment type="cofactor">
    <cofactor evidence="2">
        <name>Mn(2+)</name>
        <dbReference type="ChEBI" id="CHEBI:29035"/>
    </cofactor>
</comment>
<dbReference type="PANTHER" id="PTHR44936">
    <property type="entry name" value="SENSOR PROTEIN CREC"/>
    <property type="match status" value="1"/>
</dbReference>
<keyword evidence="21" id="KW-0472">Membrane</keyword>
<keyword evidence="11" id="KW-0378">Hydrolase</keyword>
<evidence type="ECO:0000256" key="8">
    <source>
        <dbReference type="ARBA" id="ARBA00022679"/>
    </source>
</evidence>
<keyword evidence="8" id="KW-0808">Transferase</keyword>
<feature type="domain" description="Histidine kinase" evidence="22">
    <location>
        <begin position="303"/>
        <end position="517"/>
    </location>
</feature>
<dbReference type="SMART" id="SM00304">
    <property type="entry name" value="HAMP"/>
    <property type="match status" value="1"/>
</dbReference>
<dbReference type="PROSITE" id="PS50109">
    <property type="entry name" value="HIS_KIN"/>
    <property type="match status" value="1"/>
</dbReference>
<dbReference type="Pfam" id="PF02518">
    <property type="entry name" value="HATPase_c"/>
    <property type="match status" value="1"/>
</dbReference>
<evidence type="ECO:0000256" key="7">
    <source>
        <dbReference type="ARBA" id="ARBA00022553"/>
    </source>
</evidence>
<dbReference type="Pfam" id="PF00512">
    <property type="entry name" value="HisKA"/>
    <property type="match status" value="1"/>
</dbReference>
<keyword evidence="18" id="KW-0464">Manganese</keyword>
<dbReference type="InterPro" id="IPR050980">
    <property type="entry name" value="2C_sensor_his_kinase"/>
</dbReference>
<evidence type="ECO:0000256" key="12">
    <source>
        <dbReference type="ARBA" id="ARBA00022840"/>
    </source>
</evidence>
<dbReference type="GO" id="GO:0000155">
    <property type="term" value="F:phosphorelay sensor kinase activity"/>
    <property type="evidence" value="ECO:0007669"/>
    <property type="project" value="InterPro"/>
</dbReference>
<dbReference type="SUPFAM" id="SSF55874">
    <property type="entry name" value="ATPase domain of HSP90 chaperone/DNA topoisomerase II/histidine kinase"/>
    <property type="match status" value="1"/>
</dbReference>
<comment type="cofactor">
    <cofactor evidence="3">
        <name>Mg(2+)</name>
        <dbReference type="ChEBI" id="CHEBI:18420"/>
    </cofactor>
</comment>
<evidence type="ECO:0000256" key="17">
    <source>
        <dbReference type="ARBA" id="ARBA00023026"/>
    </source>
</evidence>
<dbReference type="Proteomes" id="UP000031518">
    <property type="component" value="Unassembled WGS sequence"/>
</dbReference>
<dbReference type="InterPro" id="IPR003594">
    <property type="entry name" value="HATPase_dom"/>
</dbReference>
<dbReference type="SUPFAM" id="SSF47384">
    <property type="entry name" value="Homodimeric domain of signal transducing histidine kinase"/>
    <property type="match status" value="1"/>
</dbReference>
<keyword evidence="12" id="KW-0067">ATP-binding</keyword>
<evidence type="ECO:0000313" key="25">
    <source>
        <dbReference type="Proteomes" id="UP000031518"/>
    </source>
</evidence>
<dbReference type="InterPro" id="IPR004358">
    <property type="entry name" value="Sig_transdc_His_kin-like_C"/>
</dbReference>
<evidence type="ECO:0000256" key="1">
    <source>
        <dbReference type="ARBA" id="ARBA00000085"/>
    </source>
</evidence>
<protein>
    <recommendedName>
        <fullName evidence="19">Signal transduction histidine-protein kinase/phosphatase MprB</fullName>
        <ecNumber evidence="5">2.7.13.3</ecNumber>
    </recommendedName>
    <alternativeName>
        <fullName evidence="20">Mycobacterial persistence regulator B</fullName>
    </alternativeName>
</protein>
<evidence type="ECO:0000256" key="6">
    <source>
        <dbReference type="ARBA" id="ARBA00022475"/>
    </source>
</evidence>
<dbReference type="InterPro" id="IPR036097">
    <property type="entry name" value="HisK_dim/P_sf"/>
</dbReference>
<dbReference type="CDD" id="cd00075">
    <property type="entry name" value="HATPase"/>
    <property type="match status" value="1"/>
</dbReference>
<keyword evidence="15" id="KW-0902">Two-component regulatory system</keyword>
<evidence type="ECO:0000256" key="21">
    <source>
        <dbReference type="SAM" id="Phobius"/>
    </source>
</evidence>
<dbReference type="AlphaFoldDB" id="A0A0B6X067"/>
<dbReference type="PROSITE" id="PS50885">
    <property type="entry name" value="HAMP"/>
    <property type="match status" value="1"/>
</dbReference>
<evidence type="ECO:0000256" key="14">
    <source>
        <dbReference type="ARBA" id="ARBA00022912"/>
    </source>
</evidence>
<sequence>MKGMGQSKLIYSFRARLLLIFALLLVTTLGVQYQLNEWERQRVARIIEEQEQALAAGFSLAIESLSSPERLADLSKKKRATFLEREADRLINILIVDDVGAIPDRLDPEDRVTDSLDPKYNPQQQPDGSFHYFKLGEVPLPPIIEAEQNPTGAGNGATDLLSAYVRPTEAGKPRAFPFPVLTDQGRSYIIIILGSASASYAPSPWRVIRPLLPTLAILLLATLVAALLVWRFTRPIRELSQAAKRIAAGDFDFQVPAANRRDEMGELAAVFNEMIAGLRRMRQLEVELHQAERSAVIGRLASAIAHEIRNPLNYINLTLDHLRTQFNPTEPEKRAVFERLTKQVKDEVARANARITELLSYSRPSRLKLRPLALRPIIEDVLRTVEVQAAENGIAIHLEEQTASPQVLGDAESLRSLFSNLIINGLQAMDGHGGELTIAIAPAEDGRVRVLVKDTGQGIPPEDLPHLFEPYFSTKETGTGLGLAIVKKAVEDHGGTIQVESRVGQGTTFTVTLPAASDAAHRRDAEP</sequence>
<dbReference type="RefSeq" id="WP_060635623.1">
    <property type="nucleotide sequence ID" value="NZ_CBXV010000008.1"/>
</dbReference>
<dbReference type="SUPFAM" id="SSF158472">
    <property type="entry name" value="HAMP domain-like"/>
    <property type="match status" value="1"/>
</dbReference>
<keyword evidence="14" id="KW-0904">Protein phosphatase</keyword>
<comment type="subcellular location">
    <subcellularLocation>
        <location evidence="4">Cell membrane</location>
        <topology evidence="4">Multi-pass membrane protein</topology>
    </subcellularLocation>
</comment>
<dbReference type="EMBL" id="CBXV010000008">
    <property type="protein sequence ID" value="CDM66377.1"/>
    <property type="molecule type" value="Genomic_DNA"/>
</dbReference>
<keyword evidence="21" id="KW-1133">Transmembrane helix</keyword>
<dbReference type="InterPro" id="IPR036890">
    <property type="entry name" value="HATPase_C_sf"/>
</dbReference>
<organism evidence="24 25">
    <name type="scientific">Pyrinomonas methylaliphatogenes</name>
    <dbReference type="NCBI Taxonomy" id="454194"/>
    <lineage>
        <taxon>Bacteria</taxon>
        <taxon>Pseudomonadati</taxon>
        <taxon>Acidobacteriota</taxon>
        <taxon>Blastocatellia</taxon>
        <taxon>Blastocatellales</taxon>
        <taxon>Pyrinomonadaceae</taxon>
        <taxon>Pyrinomonas</taxon>
    </lineage>
</organism>
<dbReference type="GO" id="GO:0004721">
    <property type="term" value="F:phosphoprotein phosphatase activity"/>
    <property type="evidence" value="ECO:0007669"/>
    <property type="project" value="UniProtKB-KW"/>
</dbReference>
<reference evidence="24 25" key="2">
    <citation type="submission" date="2015-01" db="EMBL/GenBank/DDBJ databases">
        <title>Complete genome sequence of Pyrinomonas methylaliphatogenes type strain K22T.</title>
        <authorList>
            <person name="Lee K.C.Y."/>
            <person name="Power J.F."/>
            <person name="Dunfield P.F."/>
            <person name="Morgan X.C."/>
            <person name="Huttenhower C."/>
            <person name="Stott M.B."/>
        </authorList>
    </citation>
    <scope>NUCLEOTIDE SEQUENCE [LARGE SCALE GENOMIC DNA]</scope>
    <source>
        <strain evidence="24 25">K22</strain>
    </source>
</reference>
<dbReference type="CDD" id="cd06225">
    <property type="entry name" value="HAMP"/>
    <property type="match status" value="1"/>
</dbReference>
<proteinExistence type="predicted"/>
<reference evidence="24 25" key="1">
    <citation type="submission" date="2013-12" db="EMBL/GenBank/DDBJ databases">
        <authorList>
            <person name="Stott M."/>
        </authorList>
    </citation>
    <scope>NUCLEOTIDE SEQUENCE [LARGE SCALE GENOMIC DNA]</scope>
    <source>
        <strain evidence="24 25">K22</strain>
    </source>
</reference>
<evidence type="ECO:0000256" key="13">
    <source>
        <dbReference type="ARBA" id="ARBA00022842"/>
    </source>
</evidence>
<evidence type="ECO:0000256" key="2">
    <source>
        <dbReference type="ARBA" id="ARBA00001936"/>
    </source>
</evidence>
<keyword evidence="7" id="KW-0597">Phosphoprotein</keyword>
<evidence type="ECO:0000259" key="23">
    <source>
        <dbReference type="PROSITE" id="PS50885"/>
    </source>
</evidence>
<evidence type="ECO:0000256" key="20">
    <source>
        <dbReference type="ARBA" id="ARBA00041776"/>
    </source>
</evidence>
<evidence type="ECO:0000256" key="3">
    <source>
        <dbReference type="ARBA" id="ARBA00001946"/>
    </source>
</evidence>
<dbReference type="CDD" id="cd00082">
    <property type="entry name" value="HisKA"/>
    <property type="match status" value="1"/>
</dbReference>
<dbReference type="EC" id="2.7.13.3" evidence="5"/>
<feature type="transmembrane region" description="Helical" evidence="21">
    <location>
        <begin position="211"/>
        <end position="230"/>
    </location>
</feature>
<dbReference type="InterPro" id="IPR005467">
    <property type="entry name" value="His_kinase_dom"/>
</dbReference>
<name>A0A0B6X067_9BACT</name>
<evidence type="ECO:0000256" key="11">
    <source>
        <dbReference type="ARBA" id="ARBA00022801"/>
    </source>
</evidence>
<evidence type="ECO:0000313" key="24">
    <source>
        <dbReference type="EMBL" id="CDM66377.1"/>
    </source>
</evidence>
<keyword evidence="16" id="KW-0346">Stress response</keyword>
<dbReference type="PRINTS" id="PR00344">
    <property type="entry name" value="BCTRLSENSOR"/>
</dbReference>
<dbReference type="SMART" id="SM00388">
    <property type="entry name" value="HisKA"/>
    <property type="match status" value="1"/>
</dbReference>
<dbReference type="InterPro" id="IPR003660">
    <property type="entry name" value="HAMP_dom"/>
</dbReference>
<keyword evidence="17" id="KW-0843">Virulence</keyword>
<keyword evidence="13" id="KW-0460">Magnesium</keyword>
<dbReference type="GO" id="GO:0005886">
    <property type="term" value="C:plasma membrane"/>
    <property type="evidence" value="ECO:0007669"/>
    <property type="project" value="UniProtKB-SubCell"/>
</dbReference>
<evidence type="ECO:0000256" key="16">
    <source>
        <dbReference type="ARBA" id="ARBA00023016"/>
    </source>
</evidence>
<keyword evidence="10 24" id="KW-0418">Kinase</keyword>
<dbReference type="GO" id="GO:0005524">
    <property type="term" value="F:ATP binding"/>
    <property type="evidence" value="ECO:0007669"/>
    <property type="project" value="UniProtKB-KW"/>
</dbReference>
<evidence type="ECO:0000256" key="18">
    <source>
        <dbReference type="ARBA" id="ARBA00023211"/>
    </source>
</evidence>
<dbReference type="InterPro" id="IPR003661">
    <property type="entry name" value="HisK_dim/P_dom"/>
</dbReference>
<keyword evidence="9" id="KW-0547">Nucleotide-binding</keyword>
<evidence type="ECO:0000259" key="22">
    <source>
        <dbReference type="PROSITE" id="PS50109"/>
    </source>
</evidence>
<dbReference type="Gene3D" id="1.10.287.130">
    <property type="match status" value="1"/>
</dbReference>
<dbReference type="Gene3D" id="3.30.565.10">
    <property type="entry name" value="Histidine kinase-like ATPase, C-terminal domain"/>
    <property type="match status" value="1"/>
</dbReference>
<keyword evidence="25" id="KW-1185">Reference proteome</keyword>
<evidence type="ECO:0000256" key="5">
    <source>
        <dbReference type="ARBA" id="ARBA00012438"/>
    </source>
</evidence>
<evidence type="ECO:0000256" key="15">
    <source>
        <dbReference type="ARBA" id="ARBA00023012"/>
    </source>
</evidence>
<dbReference type="Gene3D" id="6.10.340.10">
    <property type="match status" value="1"/>
</dbReference>
<evidence type="ECO:0000256" key="9">
    <source>
        <dbReference type="ARBA" id="ARBA00022741"/>
    </source>
</evidence>
<feature type="domain" description="HAMP" evidence="23">
    <location>
        <begin position="230"/>
        <end position="283"/>
    </location>
</feature>
<dbReference type="Pfam" id="PF00672">
    <property type="entry name" value="HAMP"/>
    <property type="match status" value="1"/>
</dbReference>
<dbReference type="PANTHER" id="PTHR44936:SF9">
    <property type="entry name" value="SENSOR PROTEIN CREC"/>
    <property type="match status" value="1"/>
</dbReference>
<evidence type="ECO:0000256" key="4">
    <source>
        <dbReference type="ARBA" id="ARBA00004651"/>
    </source>
</evidence>
<dbReference type="SMART" id="SM00387">
    <property type="entry name" value="HATPase_c"/>
    <property type="match status" value="1"/>
</dbReference>
<gene>
    <name evidence="24" type="ORF">PYK22_02406</name>
</gene>
<keyword evidence="21" id="KW-0812">Transmembrane</keyword>